<reference evidence="2" key="1">
    <citation type="journal article" date="2021" name="Proc. Natl. Acad. Sci. U.S.A.">
        <title>A Catalog of Tens of Thousands of Viruses from Human Metagenomes Reveals Hidden Associations with Chronic Diseases.</title>
        <authorList>
            <person name="Tisza M.J."/>
            <person name="Buck C.B."/>
        </authorList>
    </citation>
    <scope>NUCLEOTIDE SEQUENCE</scope>
    <source>
        <strain evidence="2">CtmP19</strain>
    </source>
</reference>
<sequence length="58" mass="6733">MQICRKDLENQNVGVKNITLLLHKGENYSVAFTVNFMFFFRIVIIGLKVVLVSMLFHC</sequence>
<keyword evidence="1" id="KW-0472">Membrane</keyword>
<dbReference type="EMBL" id="BK015438">
    <property type="protein sequence ID" value="DAE06457.1"/>
    <property type="molecule type" value="Genomic_DNA"/>
</dbReference>
<evidence type="ECO:0000256" key="1">
    <source>
        <dbReference type="SAM" id="Phobius"/>
    </source>
</evidence>
<protein>
    <submittedName>
        <fullName evidence="2">Uncharacterized protein</fullName>
    </submittedName>
</protein>
<name>A0A8S5PJ75_9CAUD</name>
<keyword evidence="1" id="KW-1133">Transmembrane helix</keyword>
<organism evidence="2">
    <name type="scientific">Siphoviridae sp. ctmP19</name>
    <dbReference type="NCBI Taxonomy" id="2825651"/>
    <lineage>
        <taxon>Viruses</taxon>
        <taxon>Duplodnaviria</taxon>
        <taxon>Heunggongvirae</taxon>
        <taxon>Uroviricota</taxon>
        <taxon>Caudoviricetes</taxon>
    </lineage>
</organism>
<proteinExistence type="predicted"/>
<feature type="transmembrane region" description="Helical" evidence="1">
    <location>
        <begin position="30"/>
        <end position="56"/>
    </location>
</feature>
<accession>A0A8S5PJ75</accession>
<keyword evidence="1" id="KW-0812">Transmembrane</keyword>
<evidence type="ECO:0000313" key="2">
    <source>
        <dbReference type="EMBL" id="DAE06457.1"/>
    </source>
</evidence>